<dbReference type="SUPFAM" id="SSF52317">
    <property type="entry name" value="Class I glutamine amidotransferase-like"/>
    <property type="match status" value="1"/>
</dbReference>
<keyword evidence="2" id="KW-0472">Membrane</keyword>
<dbReference type="CDD" id="cd00198">
    <property type="entry name" value="vWFA"/>
    <property type="match status" value="1"/>
</dbReference>
<name>A0ABS6JPY8_9BACI</name>
<proteinExistence type="predicted"/>
<comment type="caution">
    <text evidence="4">The sequence shown here is derived from an EMBL/GenBank/DDBJ whole genome shotgun (WGS) entry which is preliminary data.</text>
</comment>
<evidence type="ECO:0000259" key="3">
    <source>
        <dbReference type="PROSITE" id="PS50234"/>
    </source>
</evidence>
<protein>
    <submittedName>
        <fullName evidence="4">VWA domain-containing protein</fullName>
    </submittedName>
</protein>
<dbReference type="Gene3D" id="3.40.50.410">
    <property type="entry name" value="von Willebrand factor, type A domain"/>
    <property type="match status" value="1"/>
</dbReference>
<accession>A0ABS6JPY8</accession>
<dbReference type="InterPro" id="IPR029062">
    <property type="entry name" value="Class_I_gatase-like"/>
</dbReference>
<keyword evidence="5" id="KW-1185">Reference proteome</keyword>
<keyword evidence="2" id="KW-1133">Transmembrane helix</keyword>
<dbReference type="InterPro" id="IPR010768">
    <property type="entry name" value="GATase1-like"/>
</dbReference>
<evidence type="ECO:0000313" key="4">
    <source>
        <dbReference type="EMBL" id="MBU9720624.1"/>
    </source>
</evidence>
<feature type="region of interest" description="Disordered" evidence="1">
    <location>
        <begin position="895"/>
        <end position="944"/>
    </location>
</feature>
<evidence type="ECO:0000256" key="2">
    <source>
        <dbReference type="SAM" id="Phobius"/>
    </source>
</evidence>
<dbReference type="RefSeq" id="WP_088075337.1">
    <property type="nucleotide sequence ID" value="NZ_JAHQCR010000020.1"/>
</dbReference>
<dbReference type="Pfam" id="PF13519">
    <property type="entry name" value="VWA_2"/>
    <property type="match status" value="1"/>
</dbReference>
<dbReference type="Proteomes" id="UP000790580">
    <property type="component" value="Unassembled WGS sequence"/>
</dbReference>
<feature type="transmembrane region" description="Helical" evidence="2">
    <location>
        <begin position="38"/>
        <end position="61"/>
    </location>
</feature>
<dbReference type="SUPFAM" id="SSF53300">
    <property type="entry name" value="vWA-like"/>
    <property type="match status" value="2"/>
</dbReference>
<evidence type="ECO:0000313" key="5">
    <source>
        <dbReference type="Proteomes" id="UP000790580"/>
    </source>
</evidence>
<feature type="transmembrane region" description="Helical" evidence="2">
    <location>
        <begin position="6"/>
        <end position="26"/>
    </location>
</feature>
<dbReference type="PANTHER" id="PTHR37947:SF2">
    <property type="entry name" value="VON WILLEBRAND FACTOR TYPE A"/>
    <property type="match status" value="1"/>
</dbReference>
<dbReference type="EMBL" id="JAHQCR010000020">
    <property type="protein sequence ID" value="MBU9720624.1"/>
    <property type="molecule type" value="Genomic_DNA"/>
</dbReference>
<feature type="domain" description="VWFA" evidence="3">
    <location>
        <begin position="408"/>
        <end position="573"/>
    </location>
</feature>
<sequence>MVLEFERPFTLLLYIPIILVLIVFYQSKLQLSRIERRVFIIFRFLIFSLLIIALSMPNLVFKSAEVPTVFIIDRSASIHDMDHEMTRFIREAVSEKNPDDPFAIVSIGKDAQIERMMSTNANFNSNWLTINTDYTNIEAGLQMASSLLGESGAGRAVLLSDGNETIGNALLQTELMLNQGITVDVVPFYSENVKDVSMETLNVPSFIYESEEAPVSLTINSTEDTDTTLKITLNNETIIQETVVLKEGTNAFTYVIPIPSNGMQTIRAEVMTNNDSILENNQLTTVTTVGNQARVLFVEESVQGHNALFEALDSTDLEIDRITTSMLPRDLNRYLHYDAIIVNNVSSHDITIDKMNLIETAVRDFGVGFIMTGGENSYALGGFRETPIENILPVEMEIKNEEELPSIGMVFVIDRSGSMQGERLELAKEAAMRSVELLREGDTVGVIAFDDQTWPIVETEEMKDTKHVTEQISGITAGGGTDIYPGLAEAYHQLRQHELQRRHIILLTDGQSPETGNYQTLISDGLEENITLSTIAVGQGADHFLLEVLADYGNGRFYSVYDETTIPTILSRETMLSSRTYIEDNPFFPSVVASTDWSSRFNNGVPQMNGYIATSPKSRATTILLSEREDPVLSRWQYGLGRTVAWTSDVEGVWAGDWTLWENWAPLWNDIITWTFPNNIQEPFDITQRRNGAQNTIILKSHENESRPLDAFVVNERGAELDATIRLTAPGEYEVTFNGDEGMHYLQLLDRNEGHLPIFQTGITVAYPDEFRIRTTDESFLERIAEVSGGSVLENGSESFRPLMEQPVSRQNIAPILIIFAFLLLFAEIVVRRFGMSLFRKRISTSNKVEKANDTKSKYLSNLNKSIKRNRHSNRNDLKEIERYESEQTIEKKIKESSNFNGDVEKKSKSNNANDDIENPKQDVKSNTQDRMKRLLEAKNRMRR</sequence>
<dbReference type="PROSITE" id="PS50234">
    <property type="entry name" value="VWFA"/>
    <property type="match status" value="1"/>
</dbReference>
<feature type="compositionally biased region" description="Basic and acidic residues" evidence="1">
    <location>
        <begin position="918"/>
        <end position="944"/>
    </location>
</feature>
<dbReference type="Gene3D" id="3.40.50.880">
    <property type="match status" value="2"/>
</dbReference>
<keyword evidence="2" id="KW-0812">Transmembrane</keyword>
<dbReference type="SMART" id="SM00327">
    <property type="entry name" value="VWA"/>
    <property type="match status" value="2"/>
</dbReference>
<dbReference type="PANTHER" id="PTHR37947">
    <property type="entry name" value="BLL2462 PROTEIN"/>
    <property type="match status" value="1"/>
</dbReference>
<dbReference type="Pfam" id="PF07090">
    <property type="entry name" value="GATase1_like"/>
    <property type="match status" value="1"/>
</dbReference>
<organism evidence="4 5">
    <name type="scientific">Evansella alkalicola</name>
    <dbReference type="NCBI Taxonomy" id="745819"/>
    <lineage>
        <taxon>Bacteria</taxon>
        <taxon>Bacillati</taxon>
        <taxon>Bacillota</taxon>
        <taxon>Bacilli</taxon>
        <taxon>Bacillales</taxon>
        <taxon>Bacillaceae</taxon>
        <taxon>Evansella</taxon>
    </lineage>
</organism>
<gene>
    <name evidence="4" type="ORF">KS407_04085</name>
</gene>
<reference evidence="4 5" key="1">
    <citation type="submission" date="2021-06" db="EMBL/GenBank/DDBJ databases">
        <title>Bacillus sp. RD4P76, an endophyte from a halophyte.</title>
        <authorList>
            <person name="Sun J.-Q."/>
        </authorList>
    </citation>
    <scope>NUCLEOTIDE SEQUENCE [LARGE SCALE GENOMIC DNA]</scope>
    <source>
        <strain evidence="4 5">JCM 17098</strain>
    </source>
</reference>
<dbReference type="InterPro" id="IPR036465">
    <property type="entry name" value="vWFA_dom_sf"/>
</dbReference>
<evidence type="ECO:0000256" key="1">
    <source>
        <dbReference type="SAM" id="MobiDB-lite"/>
    </source>
</evidence>
<feature type="transmembrane region" description="Helical" evidence="2">
    <location>
        <begin position="813"/>
        <end position="831"/>
    </location>
</feature>
<dbReference type="InterPro" id="IPR002035">
    <property type="entry name" value="VWF_A"/>
</dbReference>
<dbReference type="Pfam" id="PF00092">
    <property type="entry name" value="VWA"/>
    <property type="match status" value="1"/>
</dbReference>